<dbReference type="PANTHER" id="PTHR43721:SF11">
    <property type="entry name" value="SELENOCYSTEINE-SPECIFIC ELONGATION FACTOR"/>
    <property type="match status" value="1"/>
</dbReference>
<name>A0A3M9M675_9MICO</name>
<gene>
    <name evidence="9" type="primary">selB</name>
    <name evidence="9" type="ORF">EFY87_13890</name>
</gene>
<dbReference type="CDD" id="cd04171">
    <property type="entry name" value="SelB"/>
    <property type="match status" value="1"/>
</dbReference>
<keyword evidence="4" id="KW-0648">Protein biosynthesis</keyword>
<dbReference type="Gene3D" id="1.10.10.10">
    <property type="entry name" value="Winged helix-like DNA-binding domain superfamily/Winged helix DNA-binding domain"/>
    <property type="match status" value="1"/>
</dbReference>
<dbReference type="PROSITE" id="PS51722">
    <property type="entry name" value="G_TR_2"/>
    <property type="match status" value="1"/>
</dbReference>
<dbReference type="GO" id="GO:0005525">
    <property type="term" value="F:GTP binding"/>
    <property type="evidence" value="ECO:0007669"/>
    <property type="project" value="UniProtKB-KW"/>
</dbReference>
<dbReference type="Pfam" id="PF09107">
    <property type="entry name" value="WHD_3rd_SelB"/>
    <property type="match status" value="1"/>
</dbReference>
<dbReference type="InterPro" id="IPR004161">
    <property type="entry name" value="EFTu-like_2"/>
</dbReference>
<dbReference type="InterPro" id="IPR004535">
    <property type="entry name" value="Transl_elong_SelB"/>
</dbReference>
<comment type="caution">
    <text evidence="9">The sequence shown here is derived from an EMBL/GenBank/DDBJ whole genome shotgun (WGS) entry which is preliminary data.</text>
</comment>
<evidence type="ECO:0000256" key="4">
    <source>
        <dbReference type="ARBA" id="ARBA00022917"/>
    </source>
</evidence>
<comment type="subcellular location">
    <subcellularLocation>
        <location evidence="1">Cytoplasm</location>
    </subcellularLocation>
</comment>
<dbReference type="SUPFAM" id="SSF52540">
    <property type="entry name" value="P-loop containing nucleoside triphosphate hydrolases"/>
    <property type="match status" value="1"/>
</dbReference>
<dbReference type="Pfam" id="PF03144">
    <property type="entry name" value="GTP_EFTU_D2"/>
    <property type="match status" value="1"/>
</dbReference>
<dbReference type="GO" id="GO:0003746">
    <property type="term" value="F:translation elongation factor activity"/>
    <property type="evidence" value="ECO:0007669"/>
    <property type="project" value="UniProtKB-KW"/>
</dbReference>
<dbReference type="GO" id="GO:0003723">
    <property type="term" value="F:RNA binding"/>
    <property type="evidence" value="ECO:0007669"/>
    <property type="project" value="InterPro"/>
</dbReference>
<dbReference type="InterPro" id="IPR036388">
    <property type="entry name" value="WH-like_DNA-bd_sf"/>
</dbReference>
<dbReference type="InterPro" id="IPR000795">
    <property type="entry name" value="T_Tr_GTP-bd_dom"/>
</dbReference>
<keyword evidence="5" id="KW-0547">Nucleotide-binding</keyword>
<dbReference type="NCBIfam" id="TIGR00475">
    <property type="entry name" value="selB"/>
    <property type="match status" value="1"/>
</dbReference>
<evidence type="ECO:0000256" key="1">
    <source>
        <dbReference type="ARBA" id="ARBA00004496"/>
    </source>
</evidence>
<dbReference type="Pfam" id="PF00009">
    <property type="entry name" value="GTP_EFTU"/>
    <property type="match status" value="1"/>
</dbReference>
<dbReference type="Gene3D" id="2.40.30.10">
    <property type="entry name" value="Translation factors"/>
    <property type="match status" value="1"/>
</dbReference>
<dbReference type="SUPFAM" id="SSF50447">
    <property type="entry name" value="Translation proteins"/>
    <property type="match status" value="1"/>
</dbReference>
<dbReference type="InterPro" id="IPR057335">
    <property type="entry name" value="Beta-barrel_SelB"/>
</dbReference>
<proteinExistence type="predicted"/>
<dbReference type="GO" id="GO:0001514">
    <property type="term" value="P:selenocysteine incorporation"/>
    <property type="evidence" value="ECO:0007669"/>
    <property type="project" value="InterPro"/>
</dbReference>
<dbReference type="InterPro" id="IPR015191">
    <property type="entry name" value="SelB_WHD4"/>
</dbReference>
<dbReference type="Pfam" id="PF25461">
    <property type="entry name" value="Beta-barrel_SelB"/>
    <property type="match status" value="1"/>
</dbReference>
<dbReference type="Gene3D" id="3.40.50.300">
    <property type="entry name" value="P-loop containing nucleotide triphosphate hydrolases"/>
    <property type="match status" value="1"/>
</dbReference>
<feature type="domain" description="Tr-type G" evidence="8">
    <location>
        <begin position="1"/>
        <end position="170"/>
    </location>
</feature>
<dbReference type="InterPro" id="IPR009000">
    <property type="entry name" value="Transl_B-barrel_sf"/>
</dbReference>
<organism evidence="9 10">
    <name type="scientific">Flexivirga caeni</name>
    <dbReference type="NCBI Taxonomy" id="2294115"/>
    <lineage>
        <taxon>Bacteria</taxon>
        <taxon>Bacillati</taxon>
        <taxon>Actinomycetota</taxon>
        <taxon>Actinomycetes</taxon>
        <taxon>Micrococcales</taxon>
        <taxon>Dermacoccaceae</taxon>
        <taxon>Flexivirga</taxon>
    </lineage>
</organism>
<evidence type="ECO:0000256" key="5">
    <source>
        <dbReference type="ARBA" id="ARBA00023134"/>
    </source>
</evidence>
<dbReference type="OrthoDB" id="9803139at2"/>
<evidence type="ECO:0000256" key="2">
    <source>
        <dbReference type="ARBA" id="ARBA00015953"/>
    </source>
</evidence>
<comment type="function">
    <text evidence="6">Translation factor necessary for the incorporation of selenocysteine into proteins. It probably replaces EF-Tu for the insertion of selenocysteine directed by the UGA codon. SelB binds GTP and GDP.</text>
</comment>
<dbReference type="PANTHER" id="PTHR43721">
    <property type="entry name" value="ELONGATION FACTOR TU-RELATED"/>
    <property type="match status" value="1"/>
</dbReference>
<evidence type="ECO:0000313" key="10">
    <source>
        <dbReference type="Proteomes" id="UP000271678"/>
    </source>
</evidence>
<dbReference type="InterPro" id="IPR027417">
    <property type="entry name" value="P-loop_NTPase"/>
</dbReference>
<evidence type="ECO:0000259" key="8">
    <source>
        <dbReference type="PROSITE" id="PS51722"/>
    </source>
</evidence>
<evidence type="ECO:0000256" key="6">
    <source>
        <dbReference type="ARBA" id="ARBA00025526"/>
    </source>
</evidence>
<dbReference type="GO" id="GO:0005737">
    <property type="term" value="C:cytoplasm"/>
    <property type="evidence" value="ECO:0007669"/>
    <property type="project" value="UniProtKB-SubCell"/>
</dbReference>
<keyword evidence="5" id="KW-0342">GTP-binding</keyword>
<keyword evidence="3" id="KW-0963">Cytoplasm</keyword>
<evidence type="ECO:0000256" key="3">
    <source>
        <dbReference type="ARBA" id="ARBA00022490"/>
    </source>
</evidence>
<accession>A0A3M9M675</accession>
<sequence length="595" mass="63663">MYVVATAGHVDHGKSTLVRALTGTDPDRWAEEKRRGLTIDLGFASTTTPSGVRVAFVDVPGHERFLGNMLAGFGPAPFVCFVVAADEGWRPQSGDHRDAVAALAIEHGVIVISRADLAAERVPEVAARIRQEFAGTGLQDAPIVPVSAVTGKGLPELLSVLEGALLATPKLLPGSRIRWWIDRAFSIKGAGTVVTGTLPAGTLRTGDRLLLVGDGRRQEVTIRGVQEHGRAVDSIGPVSRVALNLRSIGSDEIHRGDVLLTPGVWHLTDSIDVRRTSGRKLDETAAEVTIHLGTASVPARLRPFDAETGRLTLGRQLPITVGDRIILRDNTAAPIAAGVQVLDVDPPPLRRRGSGRQRAAQLAAANRAGDIRVELRRRGAVRDDMLRRMGIGMPDLPLEGVRAEGDWWLDEDAVRRWAAQLHAALLADRSRDPLSPGLSRKAAADACRLPDTELLDLVVREAGLALRGPAVTLPDESADLGPAEPGIAAVEARLHADSFAAPDADELTALGLGRRELAAAEHAGRLLRLADGIVLLPTAPALAMRELARLPGPFTVSQARTALGTTRRVAIPLLEHLDRRGWTRRAADGRREVIR</sequence>
<dbReference type="EMBL" id="RJJQ01000015">
    <property type="protein sequence ID" value="RNI20675.1"/>
    <property type="molecule type" value="Genomic_DNA"/>
</dbReference>
<keyword evidence="10" id="KW-1185">Reference proteome</keyword>
<dbReference type="SUPFAM" id="SSF46785">
    <property type="entry name" value="Winged helix' DNA-binding domain"/>
    <property type="match status" value="1"/>
</dbReference>
<evidence type="ECO:0000313" key="9">
    <source>
        <dbReference type="EMBL" id="RNI20675.1"/>
    </source>
</evidence>
<evidence type="ECO:0000256" key="7">
    <source>
        <dbReference type="ARBA" id="ARBA00031615"/>
    </source>
</evidence>
<dbReference type="InterPro" id="IPR050055">
    <property type="entry name" value="EF-Tu_GTPase"/>
</dbReference>
<dbReference type="AlphaFoldDB" id="A0A3M9M675"/>
<keyword evidence="9" id="KW-0251">Elongation factor</keyword>
<dbReference type="GO" id="GO:0003924">
    <property type="term" value="F:GTPase activity"/>
    <property type="evidence" value="ECO:0007669"/>
    <property type="project" value="InterPro"/>
</dbReference>
<dbReference type="InterPro" id="IPR036390">
    <property type="entry name" value="WH_DNA-bd_sf"/>
</dbReference>
<dbReference type="Proteomes" id="UP000271678">
    <property type="component" value="Unassembled WGS sequence"/>
</dbReference>
<dbReference type="RefSeq" id="WP_123272086.1">
    <property type="nucleotide sequence ID" value="NZ_RJJQ01000015.1"/>
</dbReference>
<protein>
    <recommendedName>
        <fullName evidence="2">Selenocysteine-specific elongation factor</fullName>
    </recommendedName>
    <alternativeName>
        <fullName evidence="7">SelB translation factor</fullName>
    </alternativeName>
</protein>
<reference evidence="9 10" key="1">
    <citation type="submission" date="2018-11" db="EMBL/GenBank/DDBJ databases">
        <title>Draft genome of Simplicispira Flexivirga sp. BO-16.</title>
        <authorList>
            <person name="Im W.T."/>
        </authorList>
    </citation>
    <scope>NUCLEOTIDE SEQUENCE [LARGE SCALE GENOMIC DNA]</scope>
    <source>
        <strain evidence="9 10">BO-16</strain>
    </source>
</reference>